<dbReference type="Gene3D" id="1.20.1260.30">
    <property type="match status" value="1"/>
</dbReference>
<reference evidence="11" key="1">
    <citation type="journal article" date="2014" name="Int. J. Syst. Evol. Microbiol.">
        <title>Complete genome sequence of Corynebacterium casei LMG S-19264T (=DSM 44701T), isolated from a smear-ripened cheese.</title>
        <authorList>
            <consortium name="US DOE Joint Genome Institute (JGI-PGF)"/>
            <person name="Walter F."/>
            <person name="Albersmeier A."/>
            <person name="Kalinowski J."/>
            <person name="Ruckert C."/>
        </authorList>
    </citation>
    <scope>NUCLEOTIDE SEQUENCE</scope>
    <source>
        <strain evidence="11">JCM 3086</strain>
    </source>
</reference>
<dbReference type="Pfam" id="PF12161">
    <property type="entry name" value="HsdM_N"/>
    <property type="match status" value="1"/>
</dbReference>
<dbReference type="EMBL" id="BMQA01000003">
    <property type="protein sequence ID" value="GGJ04833.1"/>
    <property type="molecule type" value="Genomic_DNA"/>
</dbReference>
<dbReference type="GO" id="GO:0003677">
    <property type="term" value="F:DNA binding"/>
    <property type="evidence" value="ECO:0007669"/>
    <property type="project" value="InterPro"/>
</dbReference>
<proteinExistence type="inferred from homology"/>
<keyword evidence="6" id="KW-0680">Restriction system</keyword>
<evidence type="ECO:0000259" key="9">
    <source>
        <dbReference type="Pfam" id="PF02384"/>
    </source>
</evidence>
<gene>
    <name evidence="11" type="ORF">GCM10010121_014140</name>
</gene>
<dbReference type="EC" id="2.1.1.72" evidence="2"/>
<accession>A0A917NJC4</accession>
<keyword evidence="3 11" id="KW-0489">Methyltransferase</keyword>
<comment type="similarity">
    <text evidence="1">Belongs to the N(4)/N(6)-methyltransferase family.</text>
</comment>
<dbReference type="GO" id="GO:0009307">
    <property type="term" value="P:DNA restriction-modification system"/>
    <property type="evidence" value="ECO:0007669"/>
    <property type="project" value="UniProtKB-KW"/>
</dbReference>
<dbReference type="GO" id="GO:0032259">
    <property type="term" value="P:methylation"/>
    <property type="evidence" value="ECO:0007669"/>
    <property type="project" value="UniProtKB-KW"/>
</dbReference>
<evidence type="ECO:0000313" key="11">
    <source>
        <dbReference type="EMBL" id="GGJ04833.1"/>
    </source>
</evidence>
<dbReference type="PRINTS" id="PR00507">
    <property type="entry name" value="N12N6MTFRASE"/>
</dbReference>
<dbReference type="AlphaFoldDB" id="A0A917NJC4"/>
<protein>
    <recommendedName>
        <fullName evidence="2">site-specific DNA-methyltransferase (adenine-specific)</fullName>
        <ecNumber evidence="2">2.1.1.72</ecNumber>
    </recommendedName>
</protein>
<reference evidence="11" key="2">
    <citation type="submission" date="2020-09" db="EMBL/GenBank/DDBJ databases">
        <authorList>
            <person name="Sun Q."/>
            <person name="Ohkuma M."/>
        </authorList>
    </citation>
    <scope>NUCLEOTIDE SEQUENCE</scope>
    <source>
        <strain evidence="11">JCM 3086</strain>
    </source>
</reference>
<feature type="region of interest" description="Disordered" evidence="8">
    <location>
        <begin position="575"/>
        <end position="598"/>
    </location>
</feature>
<feature type="domain" description="N6 adenine-specific DNA methyltransferase N-terminal" evidence="10">
    <location>
        <begin position="8"/>
        <end position="140"/>
    </location>
</feature>
<keyword evidence="5" id="KW-0949">S-adenosyl-L-methionine</keyword>
<dbReference type="InterPro" id="IPR051537">
    <property type="entry name" value="DNA_Adenine_Mtase"/>
</dbReference>
<evidence type="ECO:0000313" key="12">
    <source>
        <dbReference type="Proteomes" id="UP000657574"/>
    </source>
</evidence>
<name>A0A917NJC4_9ACTN</name>
<evidence type="ECO:0000256" key="2">
    <source>
        <dbReference type="ARBA" id="ARBA00011900"/>
    </source>
</evidence>
<organism evidence="11 12">
    <name type="scientific">Streptomyces brasiliensis</name>
    <dbReference type="NCBI Taxonomy" id="1954"/>
    <lineage>
        <taxon>Bacteria</taxon>
        <taxon>Bacillati</taxon>
        <taxon>Actinomycetota</taxon>
        <taxon>Actinomycetes</taxon>
        <taxon>Kitasatosporales</taxon>
        <taxon>Streptomycetaceae</taxon>
        <taxon>Streptomyces</taxon>
    </lineage>
</organism>
<evidence type="ECO:0000256" key="1">
    <source>
        <dbReference type="ARBA" id="ARBA00006594"/>
    </source>
</evidence>
<dbReference type="InterPro" id="IPR029063">
    <property type="entry name" value="SAM-dependent_MTases_sf"/>
</dbReference>
<evidence type="ECO:0000256" key="7">
    <source>
        <dbReference type="ARBA" id="ARBA00047942"/>
    </source>
</evidence>
<dbReference type="InterPro" id="IPR003356">
    <property type="entry name" value="DNA_methylase_A-5"/>
</dbReference>
<sequence length="682" mass="76936">MSDKNQELADFIWSVADLLRGDYKRSEYGKVILPMTLLRRMDCVMKDTREAVWARAESFAGQNKDAVLRATAGRDFYNLSRQTFATIGADPDTQKVEKNLKDFIGGFSSEATEILDHYAFHLQIDRLAKAGLLYLVVQKFAGIDLSLEAVDNHNMGYVFEELIRKFADASNETAGEHFTPREVIELMVELLLAPDGERLTGAAPVIDILDPACGTGGMLSSAQDHIQALNPNARVNVFGQELNAESYAICRSDMLLKGQAASNIHFGNSFTQDGHEDEQFEYMLANPPFGVEWKKVEKQVKQEHEDRGYDGRFGAGLPRINDGSFLFLQHMIHKMRPLKKDAEGREIGGSRIAIVFNGSPLFTGGAGSGESEIRRWIIRNNYLEAIVALPDQLFYNTGISTYVWIVTNRKPKNLKDRIILIDARDQWSKMRKSLSNKRKEIREDQRKEICAWYGEAYHLTRSGDGSQHSVPDKVKVFDADNFGYQRITVDRPLKLRFEVSEDSLDTLRVAKAVEKELGEGGPEKLVAALKPLLGSTWKTKSEAWIALGAAMDQAGITWPKAKPFDKAMRDAVGVPDPEGETQFIKKGQPEPDPDLRSTENVPLREDIDVYFEREVKEHVEDAWIAESKDPKARETVRYRVGYEIPFTRHFYVYQPPRPLEVISAELKALEVEIQGLLGEVAQ</sequence>
<feature type="domain" description="DNA methylase adenine-specific" evidence="9">
    <location>
        <begin position="152"/>
        <end position="456"/>
    </location>
</feature>
<dbReference type="RefSeq" id="WP_189310139.1">
    <property type="nucleotide sequence ID" value="NZ_BMQA01000003.1"/>
</dbReference>
<evidence type="ECO:0000256" key="8">
    <source>
        <dbReference type="SAM" id="MobiDB-lite"/>
    </source>
</evidence>
<dbReference type="SUPFAM" id="SSF53335">
    <property type="entry name" value="S-adenosyl-L-methionine-dependent methyltransferases"/>
    <property type="match status" value="1"/>
</dbReference>
<feature type="compositionally biased region" description="Basic and acidic residues" evidence="8">
    <location>
        <begin position="587"/>
        <end position="598"/>
    </location>
</feature>
<evidence type="ECO:0000256" key="4">
    <source>
        <dbReference type="ARBA" id="ARBA00022679"/>
    </source>
</evidence>
<dbReference type="InterPro" id="IPR038333">
    <property type="entry name" value="T1MK-like_N_sf"/>
</dbReference>
<evidence type="ECO:0000259" key="10">
    <source>
        <dbReference type="Pfam" id="PF12161"/>
    </source>
</evidence>
<keyword evidence="4" id="KW-0808">Transferase</keyword>
<dbReference type="GO" id="GO:0008170">
    <property type="term" value="F:N-methyltransferase activity"/>
    <property type="evidence" value="ECO:0007669"/>
    <property type="project" value="InterPro"/>
</dbReference>
<comment type="catalytic activity">
    <reaction evidence="7">
        <text>a 2'-deoxyadenosine in DNA + S-adenosyl-L-methionine = an N(6)-methyl-2'-deoxyadenosine in DNA + S-adenosyl-L-homocysteine + H(+)</text>
        <dbReference type="Rhea" id="RHEA:15197"/>
        <dbReference type="Rhea" id="RHEA-COMP:12418"/>
        <dbReference type="Rhea" id="RHEA-COMP:12419"/>
        <dbReference type="ChEBI" id="CHEBI:15378"/>
        <dbReference type="ChEBI" id="CHEBI:57856"/>
        <dbReference type="ChEBI" id="CHEBI:59789"/>
        <dbReference type="ChEBI" id="CHEBI:90615"/>
        <dbReference type="ChEBI" id="CHEBI:90616"/>
        <dbReference type="EC" id="2.1.1.72"/>
    </reaction>
</comment>
<dbReference type="Proteomes" id="UP000657574">
    <property type="component" value="Unassembled WGS sequence"/>
</dbReference>
<dbReference type="GO" id="GO:0009007">
    <property type="term" value="F:site-specific DNA-methyltransferase (adenine-specific) activity"/>
    <property type="evidence" value="ECO:0007669"/>
    <property type="project" value="UniProtKB-EC"/>
</dbReference>
<evidence type="ECO:0000256" key="6">
    <source>
        <dbReference type="ARBA" id="ARBA00022747"/>
    </source>
</evidence>
<dbReference type="PANTHER" id="PTHR42933:SF3">
    <property type="entry name" value="TYPE I RESTRICTION ENZYME MJAVIII METHYLASE SUBUNIT"/>
    <property type="match status" value="1"/>
</dbReference>
<dbReference type="Gene3D" id="3.40.50.150">
    <property type="entry name" value="Vaccinia Virus protein VP39"/>
    <property type="match status" value="1"/>
</dbReference>
<dbReference type="Pfam" id="PF02384">
    <property type="entry name" value="N6_Mtase"/>
    <property type="match status" value="1"/>
</dbReference>
<evidence type="ECO:0000256" key="5">
    <source>
        <dbReference type="ARBA" id="ARBA00022691"/>
    </source>
</evidence>
<comment type="caution">
    <text evidence="11">The sequence shown here is derived from an EMBL/GenBank/DDBJ whole genome shotgun (WGS) entry which is preliminary data.</text>
</comment>
<keyword evidence="12" id="KW-1185">Reference proteome</keyword>
<dbReference type="InterPro" id="IPR022749">
    <property type="entry name" value="D12N6_MeTrfase_N"/>
</dbReference>
<evidence type="ECO:0000256" key="3">
    <source>
        <dbReference type="ARBA" id="ARBA00022603"/>
    </source>
</evidence>
<dbReference type="PANTHER" id="PTHR42933">
    <property type="entry name" value="SLR6095 PROTEIN"/>
    <property type="match status" value="1"/>
</dbReference>